<feature type="coiled-coil region" evidence="1">
    <location>
        <begin position="119"/>
        <end position="153"/>
    </location>
</feature>
<feature type="region of interest" description="Disordered" evidence="2">
    <location>
        <begin position="1"/>
        <end position="34"/>
    </location>
</feature>
<organism evidence="4 7">
    <name type="scientific">Myxococcus fulvus</name>
    <dbReference type="NCBI Taxonomy" id="33"/>
    <lineage>
        <taxon>Bacteria</taxon>
        <taxon>Pseudomonadati</taxon>
        <taxon>Myxococcota</taxon>
        <taxon>Myxococcia</taxon>
        <taxon>Myxococcales</taxon>
        <taxon>Cystobacterineae</taxon>
        <taxon>Myxococcaceae</taxon>
        <taxon>Myxococcus</taxon>
    </lineage>
</organism>
<evidence type="ECO:0000313" key="4">
    <source>
        <dbReference type="EMBL" id="GEN06926.1"/>
    </source>
</evidence>
<name>A0A511SYF0_MYXFU</name>
<evidence type="ECO:0000256" key="2">
    <source>
        <dbReference type="SAM" id="MobiDB-lite"/>
    </source>
</evidence>
<keyword evidence="3" id="KW-0812">Transmembrane</keyword>
<dbReference type="AlphaFoldDB" id="A0A511SYF0"/>
<proteinExistence type="predicted"/>
<accession>A0A511SYF0</accession>
<dbReference type="OrthoDB" id="5382187at2"/>
<dbReference type="Proteomes" id="UP000183760">
    <property type="component" value="Unassembled WGS sequence"/>
</dbReference>
<reference evidence="5 6" key="1">
    <citation type="submission" date="2016-10" db="EMBL/GenBank/DDBJ databases">
        <authorList>
            <person name="Varghese N."/>
            <person name="Submissions S."/>
        </authorList>
    </citation>
    <scope>NUCLEOTIDE SEQUENCE [LARGE SCALE GENOMIC DNA]</scope>
    <source>
        <strain evidence="5 6">DSM 16525</strain>
    </source>
</reference>
<evidence type="ECO:0000313" key="7">
    <source>
        <dbReference type="Proteomes" id="UP000321514"/>
    </source>
</evidence>
<keyword evidence="1" id="KW-0175">Coiled coil</keyword>
<feature type="compositionally biased region" description="Basic and acidic residues" evidence="2">
    <location>
        <begin position="9"/>
        <end position="23"/>
    </location>
</feature>
<evidence type="ECO:0000256" key="1">
    <source>
        <dbReference type="SAM" id="Coils"/>
    </source>
</evidence>
<dbReference type="STRING" id="1334629.MFUL124B02_38655"/>
<protein>
    <submittedName>
        <fullName evidence="4">Uncharacterized protein</fullName>
    </submittedName>
</protein>
<keyword evidence="3" id="KW-0472">Membrane</keyword>
<comment type="caution">
    <text evidence="4">The sequence shown here is derived from an EMBL/GenBank/DDBJ whole genome shotgun (WGS) entry which is preliminary data.</text>
</comment>
<reference evidence="4 7" key="2">
    <citation type="submission" date="2019-07" db="EMBL/GenBank/DDBJ databases">
        <title>Whole genome shotgun sequence of Myxococcus fulvus NBRC 100333.</title>
        <authorList>
            <person name="Hosoyama A."/>
            <person name="Uohara A."/>
            <person name="Ohji S."/>
            <person name="Ichikawa N."/>
        </authorList>
    </citation>
    <scope>NUCLEOTIDE SEQUENCE [LARGE SCALE GENOMIC DNA]</scope>
    <source>
        <strain evidence="4 7">NBRC 100333</strain>
    </source>
</reference>
<evidence type="ECO:0000313" key="5">
    <source>
        <dbReference type="EMBL" id="SEU02831.1"/>
    </source>
</evidence>
<sequence length="237" mass="27038">MSPKLSRFLHLEKDRSERTKREQPSQLQNGGRRFEDIAERGAMPQGDVPEAHLERFKAEAPVVLEPRAASLEEAWDFPRCVVCASDNGRFAKLCQQCGADLGTPQQLEHRARLAVERREARAREQGEERQGALERLEQERRADSERYAYLLEKLRAEEQSYRGWRIFARHSTVGTGLLALLPNTLTRCLTVAGYVGVCAGLMRFGTGNTRGVGAWLLIVFVLLFVPRSALRHRWRLR</sequence>
<keyword evidence="3" id="KW-1133">Transmembrane helix</keyword>
<dbReference type="Proteomes" id="UP000321514">
    <property type="component" value="Unassembled WGS sequence"/>
</dbReference>
<dbReference type="EMBL" id="FOIB01000004">
    <property type="protein sequence ID" value="SEU02831.1"/>
    <property type="molecule type" value="Genomic_DNA"/>
</dbReference>
<keyword evidence="6" id="KW-1185">Reference proteome</keyword>
<feature type="transmembrane region" description="Helical" evidence="3">
    <location>
        <begin position="212"/>
        <end position="230"/>
    </location>
</feature>
<evidence type="ECO:0000256" key="3">
    <source>
        <dbReference type="SAM" id="Phobius"/>
    </source>
</evidence>
<dbReference type="EMBL" id="BJXR01000019">
    <property type="protein sequence ID" value="GEN06926.1"/>
    <property type="molecule type" value="Genomic_DNA"/>
</dbReference>
<gene>
    <name evidence="4" type="ORF">MFU01_19630</name>
    <name evidence="5" type="ORF">SAMN05443572_104450</name>
</gene>
<dbReference type="RefSeq" id="WP_074953814.1">
    <property type="nucleotide sequence ID" value="NZ_BJXR01000019.1"/>
</dbReference>
<evidence type="ECO:0000313" key="6">
    <source>
        <dbReference type="Proteomes" id="UP000183760"/>
    </source>
</evidence>